<dbReference type="InterPro" id="IPR036582">
    <property type="entry name" value="Mao_N_sf"/>
</dbReference>
<dbReference type="Pfam" id="PF07833">
    <property type="entry name" value="Cu_amine_oxidN1"/>
    <property type="match status" value="1"/>
</dbReference>
<dbReference type="EMBL" id="MBTG01000038">
    <property type="protein sequence ID" value="OPH49593.1"/>
    <property type="molecule type" value="Genomic_DNA"/>
</dbReference>
<organism evidence="4 5">
    <name type="scientific">Paenibacillus ferrarius</name>
    <dbReference type="NCBI Taxonomy" id="1469647"/>
    <lineage>
        <taxon>Bacteria</taxon>
        <taxon>Bacillati</taxon>
        <taxon>Bacillota</taxon>
        <taxon>Bacilli</taxon>
        <taxon>Bacillales</taxon>
        <taxon>Paenibacillaceae</taxon>
        <taxon>Paenibacillus</taxon>
    </lineage>
</organism>
<evidence type="ECO:0000259" key="3">
    <source>
        <dbReference type="Pfam" id="PF09992"/>
    </source>
</evidence>
<dbReference type="PANTHER" id="PTHR40446:SF2">
    <property type="entry name" value="N-ACETYLGLUCOSAMINE-1-PHOSPHODIESTER ALPHA-N-ACETYLGLUCOSAMINIDASE"/>
    <property type="match status" value="1"/>
</dbReference>
<dbReference type="InterPro" id="IPR018711">
    <property type="entry name" value="NAGPA"/>
</dbReference>
<evidence type="ECO:0008006" key="6">
    <source>
        <dbReference type="Google" id="ProtNLM"/>
    </source>
</evidence>
<protein>
    <recommendedName>
        <fullName evidence="6">Copper amine oxidase</fullName>
    </recommendedName>
</protein>
<dbReference type="AlphaFoldDB" id="A0A1V4HB99"/>
<dbReference type="InterPro" id="IPR012854">
    <property type="entry name" value="Cu_amine_oxidase-like_N"/>
</dbReference>
<sequence length="484" mass="52803">MPHKRYRFLSHTFIMSCLLSAAIILPASVSAQGTVQTHSQTISYNGKSFTAQWVTVDLTDPYLRVKPVTAEEGIGHDEAFSSMLSRNHAIAGINGTFFDSYEKDETKRYPNGLLVSSGEIIHSGVNPAFLVNANKTAGLQRVQTEQQINVTHQNKAYKFTAWGVNKYWGEDVDDQVVWYTRDFGSSIQFPNSTKIVIREGLVTVITTDSVNMPEDGYVLLVGNSANNRTHVLPSIHVGDTAKLISSLHNEDTGAAVQLPAIDAAIGAGPHLLTDGVVDLDAERDGFTDPKITTGANVRSFIGVDASRQLVMGTLSTATMADMAQVLLKLGLTDAMNLDGGASSALYANGSMLRSPGRALSNAFVVERLDHPQIQLEVNGQFVHEFRGYLLQETSMVPFRGILERIGAKFEWQGDTRTLSVQYGTTRLELHPDQSVMQVNGKSVALPEAPTIVDGHIYMPLRAIMESLGGSVKWDQALYRAALTF</sequence>
<comment type="caution">
    <text evidence="4">The sequence shown here is derived from an EMBL/GenBank/DDBJ whole genome shotgun (WGS) entry which is preliminary data.</text>
</comment>
<evidence type="ECO:0000313" key="4">
    <source>
        <dbReference type="EMBL" id="OPH49593.1"/>
    </source>
</evidence>
<evidence type="ECO:0000259" key="2">
    <source>
        <dbReference type="Pfam" id="PF07833"/>
    </source>
</evidence>
<dbReference type="Gene3D" id="3.30.457.10">
    <property type="entry name" value="Copper amine oxidase-like, N-terminal domain"/>
    <property type="match status" value="1"/>
</dbReference>
<feature type="signal peptide" evidence="1">
    <location>
        <begin position="1"/>
        <end position="31"/>
    </location>
</feature>
<keyword evidence="1" id="KW-0732">Signal</keyword>
<reference evidence="5" key="1">
    <citation type="submission" date="2016-07" db="EMBL/GenBank/DDBJ databases">
        <authorList>
            <person name="Florea S."/>
            <person name="Webb J.S."/>
            <person name="Jaromczyk J."/>
            <person name="Schardl C.L."/>
        </authorList>
    </citation>
    <scope>NUCLEOTIDE SEQUENCE [LARGE SCALE GENOMIC DNA]</scope>
    <source>
        <strain evidence="5">CY1</strain>
    </source>
</reference>
<keyword evidence="5" id="KW-1185">Reference proteome</keyword>
<feature type="domain" description="Phosphodiester glycosidase" evidence="3">
    <location>
        <begin position="194"/>
        <end position="365"/>
    </location>
</feature>
<feature type="chain" id="PRO_5011985386" description="Copper amine oxidase" evidence="1">
    <location>
        <begin position="32"/>
        <end position="484"/>
    </location>
</feature>
<dbReference type="SUPFAM" id="SSF55383">
    <property type="entry name" value="Copper amine oxidase, domain N"/>
    <property type="match status" value="1"/>
</dbReference>
<dbReference type="STRING" id="1469647.BC351_36980"/>
<evidence type="ECO:0000313" key="5">
    <source>
        <dbReference type="Proteomes" id="UP000190626"/>
    </source>
</evidence>
<dbReference type="PANTHER" id="PTHR40446">
    <property type="entry name" value="N-ACETYLGLUCOSAMINE-1-PHOSPHODIESTER ALPHA-N-ACETYLGLUCOSAMINIDASE"/>
    <property type="match status" value="1"/>
</dbReference>
<accession>A0A1V4HB99</accession>
<dbReference type="Proteomes" id="UP000190626">
    <property type="component" value="Unassembled WGS sequence"/>
</dbReference>
<evidence type="ECO:0000256" key="1">
    <source>
        <dbReference type="SAM" id="SignalP"/>
    </source>
</evidence>
<dbReference type="Pfam" id="PF09992">
    <property type="entry name" value="NAGPA"/>
    <property type="match status" value="1"/>
</dbReference>
<name>A0A1V4HB99_9BACL</name>
<feature type="domain" description="Copper amine oxidase-like N-terminal" evidence="2">
    <location>
        <begin position="377"/>
        <end position="476"/>
    </location>
</feature>
<proteinExistence type="predicted"/>
<gene>
    <name evidence="4" type="ORF">BC351_36980</name>
</gene>